<dbReference type="AlphaFoldDB" id="Q0C6L2"/>
<dbReference type="EMBL" id="CP000142">
    <property type="protein sequence ID" value="ABI81925.1"/>
    <property type="molecule type" value="Genomic_DNA"/>
</dbReference>
<evidence type="ECO:0000313" key="2">
    <source>
        <dbReference type="Proteomes" id="UP000002534"/>
    </source>
</evidence>
<organism evidence="1 2">
    <name type="scientific">Syntrophotalea carbinolica (strain DSM 2380 / NBRC 103641 / GraBd1)</name>
    <name type="common">Pelobacter carbinolicus</name>
    <dbReference type="NCBI Taxonomy" id="338963"/>
    <lineage>
        <taxon>Bacteria</taxon>
        <taxon>Pseudomonadati</taxon>
        <taxon>Thermodesulfobacteriota</taxon>
        <taxon>Desulfuromonadia</taxon>
        <taxon>Desulfuromonadales</taxon>
        <taxon>Syntrophotaleaceae</taxon>
        <taxon>Syntrophotalea</taxon>
    </lineage>
</organism>
<dbReference type="HOGENOM" id="CLU_2790247_0_0_7"/>
<dbReference type="KEGG" id="pca:Pcar_3306"/>
<protein>
    <submittedName>
        <fullName evidence="1">Uncharacterized protein</fullName>
    </submittedName>
</protein>
<dbReference type="Proteomes" id="UP000002534">
    <property type="component" value="Chromosome"/>
</dbReference>
<reference evidence="1 2" key="2">
    <citation type="journal article" date="2012" name="BMC Genomics">
        <title>The genome of Pelobacter carbinolicus reveals surprising metabolic capabilities and physiological features.</title>
        <authorList>
            <person name="Aklujkar M."/>
            <person name="Haveman S.A."/>
            <person name="Didonato R.Jr."/>
            <person name="Chertkov O."/>
            <person name="Han C.S."/>
            <person name="Land M.L."/>
            <person name="Brown P."/>
            <person name="Lovley D.R."/>
        </authorList>
    </citation>
    <scope>NUCLEOTIDE SEQUENCE [LARGE SCALE GENOMIC DNA]</scope>
    <source>
        <strain evidence="2">DSM 2380 / NBRC 103641 / GraBd1</strain>
    </source>
</reference>
<dbReference type="STRING" id="338963.Pcar_3306"/>
<name>Q0C6L2_SYNC1</name>
<gene>
    <name evidence="1" type="ordered locus">Pcar_3306</name>
</gene>
<sequence length="70" mass="8068">MDKVILLTLCQRDSLRTGFPELSRQCFYLGTGEVNTRQYLLRYTTTVENALALRLMGLCSFESQEMEICP</sequence>
<reference evidence="2" key="1">
    <citation type="submission" date="2005-10" db="EMBL/GenBank/DDBJ databases">
        <title>Complete sequence of Pelobacter carbinolicus DSM 2380.</title>
        <authorList>
            <person name="Copeland A."/>
            <person name="Lucas S."/>
            <person name="Lapidus A."/>
            <person name="Barry K."/>
            <person name="Detter J.C."/>
            <person name="Glavina T."/>
            <person name="Hammon N."/>
            <person name="Israni S."/>
            <person name="Pitluck S."/>
            <person name="Chertkov O."/>
            <person name="Schmutz J."/>
            <person name="Larimer F."/>
            <person name="Land M."/>
            <person name="Kyrpides N."/>
            <person name="Ivanova N."/>
            <person name="Richardson P."/>
        </authorList>
    </citation>
    <scope>NUCLEOTIDE SEQUENCE [LARGE SCALE GENOMIC DNA]</scope>
    <source>
        <strain evidence="2">DSM 2380 / NBRC 103641 / GraBd1</strain>
    </source>
</reference>
<accession>Q0C6L2</accession>
<proteinExistence type="predicted"/>
<keyword evidence="2" id="KW-1185">Reference proteome</keyword>
<evidence type="ECO:0000313" key="1">
    <source>
        <dbReference type="EMBL" id="ABI81925.1"/>
    </source>
</evidence>